<proteinExistence type="predicted"/>
<organism evidence="1 2">
    <name type="scientific">Variovorax defluvii</name>
    <dbReference type="NCBI Taxonomy" id="913761"/>
    <lineage>
        <taxon>Bacteria</taxon>
        <taxon>Pseudomonadati</taxon>
        <taxon>Pseudomonadota</taxon>
        <taxon>Betaproteobacteria</taxon>
        <taxon>Burkholderiales</taxon>
        <taxon>Comamonadaceae</taxon>
        <taxon>Variovorax</taxon>
    </lineage>
</organism>
<name>A0ABP8HDG8_9BURK</name>
<keyword evidence="2" id="KW-1185">Reference proteome</keyword>
<reference evidence="2" key="1">
    <citation type="journal article" date="2019" name="Int. J. Syst. Evol. Microbiol.">
        <title>The Global Catalogue of Microorganisms (GCM) 10K type strain sequencing project: providing services to taxonomists for standard genome sequencing and annotation.</title>
        <authorList>
            <consortium name="The Broad Institute Genomics Platform"/>
            <consortium name="The Broad Institute Genome Sequencing Center for Infectious Disease"/>
            <person name="Wu L."/>
            <person name="Ma J."/>
        </authorList>
    </citation>
    <scope>NUCLEOTIDE SEQUENCE [LARGE SCALE GENOMIC DNA]</scope>
    <source>
        <strain evidence="2">JCM 17804</strain>
    </source>
</reference>
<dbReference type="EMBL" id="BAABGJ010000012">
    <property type="protein sequence ID" value="GAA4337770.1"/>
    <property type="molecule type" value="Genomic_DNA"/>
</dbReference>
<sequence length="101" mass="11224">MKPYTAPAPLTPSQIECVLELLECRELAPKETAARFDHLAKAGTFSEAQQEAIEILFALEEDEIPDALLEFADDEARDLVRHGLAHEARMSYVGRAARRSA</sequence>
<accession>A0ABP8HDG8</accession>
<evidence type="ECO:0000313" key="2">
    <source>
        <dbReference type="Proteomes" id="UP001500975"/>
    </source>
</evidence>
<gene>
    <name evidence="1" type="ORF">GCM10023165_16030</name>
</gene>
<protein>
    <submittedName>
        <fullName evidence="1">Uncharacterized protein</fullName>
    </submittedName>
</protein>
<dbReference type="RefSeq" id="WP_345537076.1">
    <property type="nucleotide sequence ID" value="NZ_BAABGJ010000012.1"/>
</dbReference>
<dbReference type="Proteomes" id="UP001500975">
    <property type="component" value="Unassembled WGS sequence"/>
</dbReference>
<evidence type="ECO:0000313" key="1">
    <source>
        <dbReference type="EMBL" id="GAA4337770.1"/>
    </source>
</evidence>
<comment type="caution">
    <text evidence="1">The sequence shown here is derived from an EMBL/GenBank/DDBJ whole genome shotgun (WGS) entry which is preliminary data.</text>
</comment>